<dbReference type="NCBIfam" id="TIGR00186">
    <property type="entry name" value="rRNA_methyl_3"/>
    <property type="match status" value="1"/>
</dbReference>
<dbReference type="Proteomes" id="UP001500902">
    <property type="component" value="Unassembled WGS sequence"/>
</dbReference>
<organism evidence="6 7">
    <name type="scientific">Nonomuraea antimicrobica</name>
    <dbReference type="NCBI Taxonomy" id="561173"/>
    <lineage>
        <taxon>Bacteria</taxon>
        <taxon>Bacillati</taxon>
        <taxon>Actinomycetota</taxon>
        <taxon>Actinomycetes</taxon>
        <taxon>Streptosporangiales</taxon>
        <taxon>Streptosporangiaceae</taxon>
        <taxon>Nonomuraea</taxon>
    </lineage>
</organism>
<feature type="region of interest" description="Disordered" evidence="4">
    <location>
        <begin position="1"/>
        <end position="95"/>
    </location>
</feature>
<dbReference type="SUPFAM" id="SSF75217">
    <property type="entry name" value="alpha/beta knot"/>
    <property type="match status" value="1"/>
</dbReference>
<keyword evidence="7" id="KW-1185">Reference proteome</keyword>
<keyword evidence="2" id="KW-0489">Methyltransferase</keyword>
<protein>
    <submittedName>
        <fullName evidence="6">23S rRNA (Guanosine(2251)-2'-O)-methyltransferase RlmB</fullName>
    </submittedName>
</protein>
<keyword evidence="3" id="KW-0808">Transferase</keyword>
<evidence type="ECO:0000256" key="4">
    <source>
        <dbReference type="SAM" id="MobiDB-lite"/>
    </source>
</evidence>
<dbReference type="InterPro" id="IPR013123">
    <property type="entry name" value="SpoU_subst-bd"/>
</dbReference>
<dbReference type="InterPro" id="IPR029028">
    <property type="entry name" value="Alpha/beta_knot_MTases"/>
</dbReference>
<dbReference type="InterPro" id="IPR029064">
    <property type="entry name" value="Ribosomal_eL30-like_sf"/>
</dbReference>
<reference evidence="7" key="1">
    <citation type="journal article" date="2019" name="Int. J. Syst. Evol. Microbiol.">
        <title>The Global Catalogue of Microorganisms (GCM) 10K type strain sequencing project: providing services to taxonomists for standard genome sequencing and annotation.</title>
        <authorList>
            <consortium name="The Broad Institute Genomics Platform"/>
            <consortium name="The Broad Institute Genome Sequencing Center for Infectious Disease"/>
            <person name="Wu L."/>
            <person name="Ma J."/>
        </authorList>
    </citation>
    <scope>NUCLEOTIDE SEQUENCE [LARGE SCALE GENOMIC DNA]</scope>
    <source>
        <strain evidence="7">JCM 16904</strain>
    </source>
</reference>
<evidence type="ECO:0000256" key="1">
    <source>
        <dbReference type="ARBA" id="ARBA00007228"/>
    </source>
</evidence>
<comment type="caution">
    <text evidence="6">The sequence shown here is derived from an EMBL/GenBank/DDBJ whole genome shotgun (WGS) entry which is preliminary data.</text>
</comment>
<comment type="similarity">
    <text evidence="1">Belongs to the class IV-like SAM-binding methyltransferase superfamily. RNA methyltransferase TrmH family.</text>
</comment>
<name>A0ABP7B1D6_9ACTN</name>
<dbReference type="InterPro" id="IPR004441">
    <property type="entry name" value="rRNA_MeTrfase_TrmH"/>
</dbReference>
<feature type="domain" description="RNA 2-O ribose methyltransferase substrate binding" evidence="5">
    <location>
        <begin position="93"/>
        <end position="169"/>
    </location>
</feature>
<dbReference type="SMART" id="SM00967">
    <property type="entry name" value="SpoU_sub_bind"/>
    <property type="match status" value="1"/>
</dbReference>
<accession>A0ABP7B1D6</accession>
<proteinExistence type="inferred from homology"/>
<dbReference type="SUPFAM" id="SSF55315">
    <property type="entry name" value="L30e-like"/>
    <property type="match status" value="1"/>
</dbReference>
<dbReference type="CDD" id="cd18103">
    <property type="entry name" value="SpoU-like_RlmB"/>
    <property type="match status" value="1"/>
</dbReference>
<feature type="compositionally biased region" description="Basic and acidic residues" evidence="4">
    <location>
        <begin position="53"/>
        <end position="78"/>
    </location>
</feature>
<dbReference type="Gene3D" id="3.40.1280.10">
    <property type="match status" value="1"/>
</dbReference>
<evidence type="ECO:0000256" key="3">
    <source>
        <dbReference type="ARBA" id="ARBA00022679"/>
    </source>
</evidence>
<evidence type="ECO:0000256" key="2">
    <source>
        <dbReference type="ARBA" id="ARBA00022603"/>
    </source>
</evidence>
<dbReference type="InterPro" id="IPR001537">
    <property type="entry name" value="SpoU_MeTrfase"/>
</dbReference>
<dbReference type="PANTHER" id="PTHR46429:SF1">
    <property type="entry name" value="23S RRNA (GUANOSINE-2'-O-)-METHYLTRANSFERASE RLMB"/>
    <property type="match status" value="1"/>
</dbReference>
<evidence type="ECO:0000259" key="5">
    <source>
        <dbReference type="SMART" id="SM00967"/>
    </source>
</evidence>
<dbReference type="InterPro" id="IPR029026">
    <property type="entry name" value="tRNA_m1G_MTases_N"/>
</dbReference>
<dbReference type="EMBL" id="BAAAZP010000008">
    <property type="protein sequence ID" value="GAA3645184.1"/>
    <property type="molecule type" value="Genomic_DNA"/>
</dbReference>
<dbReference type="Pfam" id="PF00588">
    <property type="entry name" value="SpoU_methylase"/>
    <property type="match status" value="1"/>
</dbReference>
<evidence type="ECO:0000313" key="6">
    <source>
        <dbReference type="EMBL" id="GAA3645184.1"/>
    </source>
</evidence>
<dbReference type="Pfam" id="PF08032">
    <property type="entry name" value="SpoU_sub_bind"/>
    <property type="match status" value="1"/>
</dbReference>
<sequence length="335" mass="35549">MWAEVADLPSTLDGMAAGGRASGRPAKKKGPSKGAGGQGRRALEGRGATPPAEMRHWYKDKARTQRIAREEQGGERRAAPARSQRRSDDAPEYIGGRNPVLEALQAGVPSTALYVAQRIDNDDRVRDSIKIAAERGIALLEVTRDKLDRLTEGAVHQGVALQIPAYDYAHPAELVELAQVAAEVPLIVALDSVTDPRNLGAIARSATAFGAHGLLIPSRRSASVTGGAWKTSAGTLANLRVARASNLTAALREYRDAGLFIIGLDGSSEIDLDNVELLSEPLVVVVGSEGKGLSRLVREQCDVVTRIPMRAAAESLNAGVAAGVALYEVARHRRP</sequence>
<gene>
    <name evidence="6" type="primary">rlmB</name>
    <name evidence="6" type="ORF">GCM10022224_004700</name>
</gene>
<evidence type="ECO:0000313" key="7">
    <source>
        <dbReference type="Proteomes" id="UP001500902"/>
    </source>
</evidence>
<dbReference type="PANTHER" id="PTHR46429">
    <property type="entry name" value="23S RRNA (GUANOSINE-2'-O-)-METHYLTRANSFERASE RLMB"/>
    <property type="match status" value="1"/>
</dbReference>
<dbReference type="Gene3D" id="3.30.1330.30">
    <property type="match status" value="1"/>
</dbReference>